<organism evidence="3">
    <name type="scientific">Arion vulgaris</name>
    <dbReference type="NCBI Taxonomy" id="1028688"/>
    <lineage>
        <taxon>Eukaryota</taxon>
        <taxon>Metazoa</taxon>
        <taxon>Spiralia</taxon>
        <taxon>Lophotrochozoa</taxon>
        <taxon>Mollusca</taxon>
        <taxon>Gastropoda</taxon>
        <taxon>Heterobranchia</taxon>
        <taxon>Euthyneura</taxon>
        <taxon>Panpulmonata</taxon>
        <taxon>Eupulmonata</taxon>
        <taxon>Stylommatophora</taxon>
        <taxon>Helicina</taxon>
        <taxon>Arionoidea</taxon>
        <taxon>Arionidae</taxon>
        <taxon>Arion</taxon>
    </lineage>
</organism>
<sequence length="316" mass="35183">MFSTEYPSRYIKIHSIILNLTGYEEMIDIPKKRFAVEVTPVDITVIAVASCLCLILLIAGGFVFAREMYHKKMSKRFTSTRVALRTETVALTSIPAHSIAYGDVDMNEEHCVNPGYTHSLQDDDSSVTAEHKTTFPSSEQSAPGVNVSDKTSIKHKDYKSTHVTKASSTSTPSQRHGTNKDESPGYGLVIGLMGYTKRLERQQQLNQQQKQQFEENSYYAVPHKRAKTGKLQDFPDTAIPQRSSQLTSSHSPPESTIVEDSFISSPRHLRTLPTTNGVSDSNEELLSPGSRTKRGVDNPYVSEHTGKADEAQVFHF</sequence>
<keyword evidence="2" id="KW-0812">Transmembrane</keyword>
<evidence type="ECO:0000256" key="2">
    <source>
        <dbReference type="SAM" id="Phobius"/>
    </source>
</evidence>
<feature type="transmembrane region" description="Helical" evidence="2">
    <location>
        <begin position="43"/>
        <end position="65"/>
    </location>
</feature>
<protein>
    <submittedName>
        <fullName evidence="3">Uncharacterized protein</fullName>
    </submittedName>
</protein>
<evidence type="ECO:0000313" key="3">
    <source>
        <dbReference type="EMBL" id="CEK74726.1"/>
    </source>
</evidence>
<feature type="compositionally biased region" description="Polar residues" evidence="1">
    <location>
        <begin position="161"/>
        <end position="176"/>
    </location>
</feature>
<name>A0A0B7A3U1_9EUPU</name>
<evidence type="ECO:0000256" key="1">
    <source>
        <dbReference type="SAM" id="MobiDB-lite"/>
    </source>
</evidence>
<reference evidence="3" key="1">
    <citation type="submission" date="2014-12" db="EMBL/GenBank/DDBJ databases">
        <title>Insight into the proteome of Arion vulgaris.</title>
        <authorList>
            <person name="Aradska J."/>
            <person name="Bulat T."/>
            <person name="Smidak R."/>
            <person name="Sarate P."/>
            <person name="Gangsoo J."/>
            <person name="Sialana F."/>
            <person name="Bilban M."/>
            <person name="Lubec G."/>
        </authorList>
    </citation>
    <scope>NUCLEOTIDE SEQUENCE</scope>
    <source>
        <tissue evidence="3">Skin</tissue>
    </source>
</reference>
<gene>
    <name evidence="3" type="primary">ORF92268</name>
</gene>
<keyword evidence="2" id="KW-1133">Transmembrane helix</keyword>
<feature type="compositionally biased region" description="Polar residues" evidence="1">
    <location>
        <begin position="240"/>
        <end position="254"/>
    </location>
</feature>
<proteinExistence type="predicted"/>
<keyword evidence="2" id="KW-0472">Membrane</keyword>
<dbReference type="AlphaFoldDB" id="A0A0B7A3U1"/>
<feature type="compositionally biased region" description="Basic and acidic residues" evidence="1">
    <location>
        <begin position="304"/>
        <end position="316"/>
    </location>
</feature>
<accession>A0A0B7A3U1</accession>
<feature type="compositionally biased region" description="Polar residues" evidence="1">
    <location>
        <begin position="134"/>
        <end position="143"/>
    </location>
</feature>
<feature type="compositionally biased region" description="Basic and acidic residues" evidence="1">
    <location>
        <begin position="151"/>
        <end position="160"/>
    </location>
</feature>
<dbReference type="EMBL" id="HACG01027861">
    <property type="protein sequence ID" value="CEK74726.1"/>
    <property type="molecule type" value="Transcribed_RNA"/>
</dbReference>
<feature type="region of interest" description="Disordered" evidence="1">
    <location>
        <begin position="271"/>
        <end position="316"/>
    </location>
</feature>
<feature type="region of interest" description="Disordered" evidence="1">
    <location>
        <begin position="112"/>
        <end position="187"/>
    </location>
</feature>
<feature type="region of interest" description="Disordered" evidence="1">
    <location>
        <begin position="228"/>
        <end position="257"/>
    </location>
</feature>